<dbReference type="Proteomes" id="UP000799764">
    <property type="component" value="Unassembled WGS sequence"/>
</dbReference>
<keyword evidence="3" id="KW-1185">Reference proteome</keyword>
<evidence type="ECO:0000313" key="2">
    <source>
        <dbReference type="EMBL" id="KAF2446893.1"/>
    </source>
</evidence>
<evidence type="ECO:0000256" key="1">
    <source>
        <dbReference type="SAM" id="MobiDB-lite"/>
    </source>
</evidence>
<proteinExistence type="predicted"/>
<comment type="caution">
    <text evidence="2">The sequence shown here is derived from an EMBL/GenBank/DDBJ whole genome shotgun (WGS) entry which is preliminary data.</text>
</comment>
<protein>
    <submittedName>
        <fullName evidence="2">Uncharacterized protein</fullName>
    </submittedName>
</protein>
<evidence type="ECO:0000313" key="3">
    <source>
        <dbReference type="Proteomes" id="UP000799764"/>
    </source>
</evidence>
<reference evidence="2" key="1">
    <citation type="journal article" date="2020" name="Stud. Mycol.">
        <title>101 Dothideomycetes genomes: a test case for predicting lifestyles and emergence of pathogens.</title>
        <authorList>
            <person name="Haridas S."/>
            <person name="Albert R."/>
            <person name="Binder M."/>
            <person name="Bloem J."/>
            <person name="Labutti K."/>
            <person name="Salamov A."/>
            <person name="Andreopoulos B."/>
            <person name="Baker S."/>
            <person name="Barry K."/>
            <person name="Bills G."/>
            <person name="Bluhm B."/>
            <person name="Cannon C."/>
            <person name="Castanera R."/>
            <person name="Culley D."/>
            <person name="Daum C."/>
            <person name="Ezra D."/>
            <person name="Gonzalez J."/>
            <person name="Henrissat B."/>
            <person name="Kuo A."/>
            <person name="Liang C."/>
            <person name="Lipzen A."/>
            <person name="Lutzoni F."/>
            <person name="Magnuson J."/>
            <person name="Mondo S."/>
            <person name="Nolan M."/>
            <person name="Ohm R."/>
            <person name="Pangilinan J."/>
            <person name="Park H.-J."/>
            <person name="Ramirez L."/>
            <person name="Alfaro M."/>
            <person name="Sun H."/>
            <person name="Tritt A."/>
            <person name="Yoshinaga Y."/>
            <person name="Zwiers L.-H."/>
            <person name="Turgeon B."/>
            <person name="Goodwin S."/>
            <person name="Spatafora J."/>
            <person name="Crous P."/>
            <person name="Grigoriev I."/>
        </authorList>
    </citation>
    <scope>NUCLEOTIDE SEQUENCE</scope>
    <source>
        <strain evidence="2">CBS 690.94</strain>
    </source>
</reference>
<dbReference type="EMBL" id="MU001497">
    <property type="protein sequence ID" value="KAF2446893.1"/>
    <property type="molecule type" value="Genomic_DNA"/>
</dbReference>
<gene>
    <name evidence="2" type="ORF">P171DRAFT_429837</name>
</gene>
<sequence>MYRFGESGACLLSVLLCLCVLRPPWFATFALYLLPSYIETSLSAQKADSMKLNRRSDFEESDDLGSTRYPV</sequence>
<name>A0A9P4PPA9_9PLEO</name>
<dbReference type="AlphaFoldDB" id="A0A9P4PPA9"/>
<organism evidence="2 3">
    <name type="scientific">Karstenula rhodostoma CBS 690.94</name>
    <dbReference type="NCBI Taxonomy" id="1392251"/>
    <lineage>
        <taxon>Eukaryota</taxon>
        <taxon>Fungi</taxon>
        <taxon>Dikarya</taxon>
        <taxon>Ascomycota</taxon>
        <taxon>Pezizomycotina</taxon>
        <taxon>Dothideomycetes</taxon>
        <taxon>Pleosporomycetidae</taxon>
        <taxon>Pleosporales</taxon>
        <taxon>Massarineae</taxon>
        <taxon>Didymosphaeriaceae</taxon>
        <taxon>Karstenula</taxon>
    </lineage>
</organism>
<accession>A0A9P4PPA9</accession>
<feature type="non-terminal residue" evidence="2">
    <location>
        <position position="71"/>
    </location>
</feature>
<feature type="region of interest" description="Disordered" evidence="1">
    <location>
        <begin position="44"/>
        <end position="71"/>
    </location>
</feature>
<feature type="compositionally biased region" description="Basic and acidic residues" evidence="1">
    <location>
        <begin position="48"/>
        <end position="58"/>
    </location>
</feature>